<organism evidence="2 3">
    <name type="scientific">Lysobacter spongiicola DSM 21749</name>
    <dbReference type="NCBI Taxonomy" id="1122188"/>
    <lineage>
        <taxon>Bacteria</taxon>
        <taxon>Pseudomonadati</taxon>
        <taxon>Pseudomonadota</taxon>
        <taxon>Gammaproteobacteria</taxon>
        <taxon>Lysobacterales</taxon>
        <taxon>Lysobacteraceae</taxon>
        <taxon>Novilysobacter</taxon>
    </lineage>
</organism>
<dbReference type="OrthoDB" id="5946179at2"/>
<evidence type="ECO:0008006" key="4">
    <source>
        <dbReference type="Google" id="ProtNLM"/>
    </source>
</evidence>
<accession>A0A1T4SD07</accession>
<protein>
    <recommendedName>
        <fullName evidence="4">Membrane domain of glycerophosphoryl diester phosphodiesterase</fullName>
    </recommendedName>
</protein>
<dbReference type="STRING" id="1122188.SAMN02745674_02761"/>
<dbReference type="EMBL" id="FUXP01000016">
    <property type="protein sequence ID" value="SKA26154.1"/>
    <property type="molecule type" value="Genomic_DNA"/>
</dbReference>
<feature type="transmembrane region" description="Helical" evidence="1">
    <location>
        <begin position="216"/>
        <end position="244"/>
    </location>
</feature>
<keyword evidence="1" id="KW-0812">Transmembrane</keyword>
<keyword evidence="1" id="KW-0472">Membrane</keyword>
<evidence type="ECO:0000313" key="3">
    <source>
        <dbReference type="Proteomes" id="UP000190061"/>
    </source>
</evidence>
<feature type="transmembrane region" description="Helical" evidence="1">
    <location>
        <begin position="109"/>
        <end position="136"/>
    </location>
</feature>
<keyword evidence="1" id="KW-1133">Transmembrane helix</keyword>
<gene>
    <name evidence="2" type="ORF">SAMN02745674_02761</name>
</gene>
<name>A0A1T4SD07_9GAMM</name>
<feature type="transmembrane region" description="Helical" evidence="1">
    <location>
        <begin position="166"/>
        <end position="186"/>
    </location>
</feature>
<reference evidence="2 3" key="1">
    <citation type="submission" date="2017-02" db="EMBL/GenBank/DDBJ databases">
        <authorList>
            <person name="Peterson S.W."/>
        </authorList>
    </citation>
    <scope>NUCLEOTIDE SEQUENCE [LARGE SCALE GENOMIC DNA]</scope>
    <source>
        <strain evidence="2 3">DSM 21749</strain>
    </source>
</reference>
<keyword evidence="3" id="KW-1185">Reference proteome</keyword>
<evidence type="ECO:0000256" key="1">
    <source>
        <dbReference type="SAM" id="Phobius"/>
    </source>
</evidence>
<sequence>MTTKAMGPLAGFRWLMKGINMGRHNPKAVFGGAALILVAALLPTLITMPIQFTLQPGVTGQMLIFAFSIIASMLLLPLVGGYLGLIHASESGRAARATDVFVPYRNGSWLPLVGLGLVLMVAYVLAMVAIAAVAGMDFFSWYMQLMLSAQDGAADPALLDEMPGGLGAALALGFVLWLFLSGVYAISMGQLAIGGRGVLASLGDGFVGGIKNLLPLLVLSLAGLVAVLLFALAMGLLFALVGMLSTMVGSWLLLVIGIPVYIVVLLVTYVVVFGVMYGMWRDVCGGGSVPDAPAEAVTA</sequence>
<dbReference type="AlphaFoldDB" id="A0A1T4SD07"/>
<feature type="transmembrane region" description="Helical" evidence="1">
    <location>
        <begin position="250"/>
        <end position="272"/>
    </location>
</feature>
<dbReference type="Proteomes" id="UP000190061">
    <property type="component" value="Unassembled WGS sequence"/>
</dbReference>
<proteinExistence type="predicted"/>
<feature type="transmembrane region" description="Helical" evidence="1">
    <location>
        <begin position="63"/>
        <end position="88"/>
    </location>
</feature>
<dbReference type="RefSeq" id="WP_078759284.1">
    <property type="nucleotide sequence ID" value="NZ_FUXP01000016.1"/>
</dbReference>
<evidence type="ECO:0000313" key="2">
    <source>
        <dbReference type="EMBL" id="SKA26154.1"/>
    </source>
</evidence>